<feature type="signal peptide" evidence="1">
    <location>
        <begin position="1"/>
        <end position="23"/>
    </location>
</feature>
<dbReference type="Pfam" id="PF09619">
    <property type="entry name" value="YscW"/>
    <property type="match status" value="1"/>
</dbReference>
<protein>
    <submittedName>
        <fullName evidence="3">Putative lipoprotein</fullName>
    </submittedName>
</protein>
<accession>A0A317RB59</accession>
<dbReference type="RefSeq" id="WP_110012110.1">
    <property type="nucleotide sequence ID" value="NZ_QGUB01000003.1"/>
</dbReference>
<sequence>MGGRAAASALVLAALAALLAGCAAPGPAPDAVVTGTVLARERLVVPPGAVFEAALVDATQPAAPPVVLARQRVADPGPPPYPLRLPYHQARVAPGGRYEVRAGVWLQGRLWLETPDTHPVLVQPDFRHVDVFLARVPELAATAAAAVPLRRTWWRLVELVDGPPVAPPAAGAPPAHLLLGRDPGRAAGSGGCNRFALQFVQDGARLRFQGLQSGLRLCLDGGTSELAYLERLLATAAFFQEGRQLELRGADGRALLRFVAEEWGEPPIADDDPPMLPQ</sequence>
<dbReference type="Gene3D" id="2.40.128.270">
    <property type="match status" value="1"/>
</dbReference>
<dbReference type="EMBL" id="QGUB01000003">
    <property type="protein sequence ID" value="PWW46744.1"/>
    <property type="molecule type" value="Genomic_DNA"/>
</dbReference>
<reference evidence="3 4" key="1">
    <citation type="submission" date="2018-05" db="EMBL/GenBank/DDBJ databases">
        <title>Genomic Encyclopedia of Type Strains, Phase IV (KMG-IV): sequencing the most valuable type-strain genomes for metagenomic binning, comparative biology and taxonomic classification.</title>
        <authorList>
            <person name="Goeker M."/>
        </authorList>
    </citation>
    <scope>NUCLEOTIDE SEQUENCE [LARGE SCALE GENOMIC DNA]</scope>
    <source>
        <strain evidence="3 4">DSM 26006</strain>
    </source>
</reference>
<dbReference type="InterPro" id="IPR039366">
    <property type="entry name" value="Pilotin"/>
</dbReference>
<name>A0A317RB59_9BURK</name>
<dbReference type="Proteomes" id="UP000246483">
    <property type="component" value="Unassembled WGS sequence"/>
</dbReference>
<dbReference type="InterPro" id="IPR053196">
    <property type="entry name" value="Lipoprotein_YbaY-like"/>
</dbReference>
<dbReference type="InterPro" id="IPR038670">
    <property type="entry name" value="HslJ-like_sf"/>
</dbReference>
<evidence type="ECO:0000256" key="1">
    <source>
        <dbReference type="SAM" id="SignalP"/>
    </source>
</evidence>
<dbReference type="Pfam" id="PF03724">
    <property type="entry name" value="META"/>
    <property type="match status" value="1"/>
</dbReference>
<feature type="chain" id="PRO_5016266455" evidence="1">
    <location>
        <begin position="24"/>
        <end position="278"/>
    </location>
</feature>
<dbReference type="AlphaFoldDB" id="A0A317RB59"/>
<feature type="domain" description="DUF306" evidence="2">
    <location>
        <begin position="148"/>
        <end position="258"/>
    </location>
</feature>
<proteinExistence type="predicted"/>
<dbReference type="PANTHER" id="PTHR38013:SF1">
    <property type="entry name" value="GLYCOPROTEIN_POLYSACCHARIDE METABOLISM"/>
    <property type="match status" value="1"/>
</dbReference>
<evidence type="ECO:0000313" key="4">
    <source>
        <dbReference type="Proteomes" id="UP000246483"/>
    </source>
</evidence>
<organism evidence="3 4">
    <name type="scientific">Melaminivora alkalimesophila</name>
    <dbReference type="NCBI Taxonomy" id="1165852"/>
    <lineage>
        <taxon>Bacteria</taxon>
        <taxon>Pseudomonadati</taxon>
        <taxon>Pseudomonadota</taxon>
        <taxon>Betaproteobacteria</taxon>
        <taxon>Burkholderiales</taxon>
        <taxon>Comamonadaceae</taxon>
        <taxon>Melaminivora</taxon>
    </lineage>
</organism>
<dbReference type="PANTHER" id="PTHR38013">
    <property type="entry name" value="GLYCOPROTEIN/POLYSACCHARIDE METABOLISM"/>
    <property type="match status" value="1"/>
</dbReference>
<dbReference type="InterPro" id="IPR005184">
    <property type="entry name" value="DUF306_Meta_HslJ"/>
</dbReference>
<comment type="caution">
    <text evidence="3">The sequence shown here is derived from an EMBL/GenBank/DDBJ whole genome shotgun (WGS) entry which is preliminary data.</text>
</comment>
<gene>
    <name evidence="3" type="ORF">DFR36_10319</name>
</gene>
<keyword evidence="1" id="KW-0732">Signal</keyword>
<keyword evidence="4" id="KW-1185">Reference proteome</keyword>
<keyword evidence="3" id="KW-0449">Lipoprotein</keyword>
<evidence type="ECO:0000313" key="3">
    <source>
        <dbReference type="EMBL" id="PWW46744.1"/>
    </source>
</evidence>
<dbReference type="OrthoDB" id="5348860at2"/>
<dbReference type="PROSITE" id="PS51257">
    <property type="entry name" value="PROKAR_LIPOPROTEIN"/>
    <property type="match status" value="1"/>
</dbReference>
<evidence type="ECO:0000259" key="2">
    <source>
        <dbReference type="Pfam" id="PF03724"/>
    </source>
</evidence>